<dbReference type="Proteomes" id="UP000268844">
    <property type="component" value="Unassembled WGS sequence"/>
</dbReference>
<dbReference type="PROSITE" id="PS50883">
    <property type="entry name" value="EAL"/>
    <property type="match status" value="1"/>
</dbReference>
<keyword evidence="6" id="KW-1185">Reference proteome</keyword>
<sequence length="813" mass="88880">MYPVMEFFFRGHDLRFVVLAAVICLISAYACVTLARHAARVAGQLRMLWCAVSALVVGFGIWATHFIAMLAFRPGFELSYDLGLTAVSLLIAVIICGGGLALAIHGDGRRDHLLGGAVVGVGISAMHYVGIAALLLGGSMQWSNGLIGLSILAGIAFSAAALASAMGGGRNRVIGGAALLTLAICSMHFTAMGAADFSLCFPFMNVEHQIDSTLMSIAVALISLIILTAAFGGLLLDEADRRRTMREQRRQLEDAERLAEVSNKLTLALAHMGQGLVLFGSDARVQLHNERVMQMLDLPSHIELKGMHLDAICRMLLRDGKDQDDIESRGCQLAKQHLDMVKHGGGESVETVNGSRSIRVRHSLVGDGSWVTTIEDISERVRSEAAIAHLAQHDALTGLPNRMRFDQIFEEQLSESHRGDKKLAVIAIDLDRFKEINDSYGHSMGDAVLRTLAERLTANLAPGEVIARLGGDEFAALKSFTKMEGLREFLHRLEKAIFAKVVHDDVAMVTSGSIGVAIYPQDGTDRSKLLNNADLAMYRAKAEFDQRICYYEREMDEQARQRRAMARDLWTAVEENAFTLAYQVQKSISSGHITGYEVLLRWDRPGFGPVSPAEFIPVAEECGAIYAIGAWVLKTACEDAATWPEPYKIAVNVSGLQLAQFELVDMVKMVLMQSGLAPGRLELEVTETAIIADKKRALAILSQIRSLGVQIAIDDFGTGYSSLETLRSFPFDKIKLDRSFMSEVETNEQSKAIVRAILALGRSLRVPVLAEGVETRAQLDVLRDEGCNEAQGFLLGRPGRIDWADMLELPLRA</sequence>
<accession>A0A447IAZ1</accession>
<dbReference type="InterPro" id="IPR035919">
    <property type="entry name" value="EAL_sf"/>
</dbReference>
<dbReference type="InterPro" id="IPR001633">
    <property type="entry name" value="EAL_dom"/>
</dbReference>
<protein>
    <submittedName>
        <fullName evidence="5">Cyclic di-GMP phosphodiesterase Gmr</fullName>
        <ecNumber evidence="5">3.1.4.52</ecNumber>
    </submittedName>
</protein>
<feature type="transmembrane region" description="Helical" evidence="1">
    <location>
        <begin position="16"/>
        <end position="35"/>
    </location>
</feature>
<dbReference type="SMART" id="SM00267">
    <property type="entry name" value="GGDEF"/>
    <property type="match status" value="1"/>
</dbReference>
<dbReference type="PANTHER" id="PTHR44757:SF2">
    <property type="entry name" value="BIOFILM ARCHITECTURE MAINTENANCE PROTEIN MBAA"/>
    <property type="match status" value="1"/>
</dbReference>
<feature type="transmembrane region" description="Helical" evidence="1">
    <location>
        <begin position="214"/>
        <end position="236"/>
    </location>
</feature>
<dbReference type="InterPro" id="IPR005330">
    <property type="entry name" value="MHYT_dom"/>
</dbReference>
<dbReference type="Gene3D" id="3.30.70.270">
    <property type="match status" value="1"/>
</dbReference>
<dbReference type="Pfam" id="PF00563">
    <property type="entry name" value="EAL"/>
    <property type="match status" value="1"/>
</dbReference>
<dbReference type="CDD" id="cd01949">
    <property type="entry name" value="GGDEF"/>
    <property type="match status" value="1"/>
</dbReference>
<evidence type="ECO:0000313" key="5">
    <source>
        <dbReference type="EMBL" id="VDS04739.1"/>
    </source>
</evidence>
<dbReference type="GO" id="GO:0071111">
    <property type="term" value="F:cyclic-guanylate-specific phosphodiesterase activity"/>
    <property type="evidence" value="ECO:0007669"/>
    <property type="project" value="UniProtKB-EC"/>
</dbReference>
<gene>
    <name evidence="5" type="primary">gmr_4</name>
    <name evidence="5" type="ORF">DEVEQU_01879</name>
</gene>
<feature type="transmembrane region" description="Helical" evidence="1">
    <location>
        <begin position="84"/>
        <end position="104"/>
    </location>
</feature>
<dbReference type="InterPro" id="IPR052155">
    <property type="entry name" value="Biofilm_reg_signaling"/>
</dbReference>
<keyword evidence="1" id="KW-0812">Transmembrane</keyword>
<feature type="transmembrane region" description="Helical" evidence="1">
    <location>
        <begin position="113"/>
        <end position="136"/>
    </location>
</feature>
<proteinExistence type="predicted"/>
<dbReference type="Gene3D" id="3.30.450.20">
    <property type="entry name" value="PAS domain"/>
    <property type="match status" value="1"/>
</dbReference>
<dbReference type="Pfam" id="PF12860">
    <property type="entry name" value="PAS_7"/>
    <property type="match status" value="1"/>
</dbReference>
<dbReference type="CDD" id="cd01948">
    <property type="entry name" value="EAL"/>
    <property type="match status" value="1"/>
</dbReference>
<dbReference type="SUPFAM" id="SSF141868">
    <property type="entry name" value="EAL domain-like"/>
    <property type="match status" value="1"/>
</dbReference>
<dbReference type="SMART" id="SM00052">
    <property type="entry name" value="EAL"/>
    <property type="match status" value="1"/>
</dbReference>
<dbReference type="GO" id="GO:0016020">
    <property type="term" value="C:membrane"/>
    <property type="evidence" value="ECO:0007669"/>
    <property type="project" value="UniProtKB-UniRule"/>
</dbReference>
<dbReference type="InterPro" id="IPR029787">
    <property type="entry name" value="Nucleotide_cyclase"/>
</dbReference>
<organism evidence="5 6">
    <name type="scientific">Devosia equisanguinis</name>
    <dbReference type="NCBI Taxonomy" id="2490941"/>
    <lineage>
        <taxon>Bacteria</taxon>
        <taxon>Pseudomonadati</taxon>
        <taxon>Pseudomonadota</taxon>
        <taxon>Alphaproteobacteria</taxon>
        <taxon>Hyphomicrobiales</taxon>
        <taxon>Devosiaceae</taxon>
        <taxon>Devosia</taxon>
    </lineage>
</organism>
<evidence type="ECO:0000313" key="6">
    <source>
        <dbReference type="Proteomes" id="UP000268844"/>
    </source>
</evidence>
<dbReference type="SUPFAM" id="SSF55073">
    <property type="entry name" value="Nucleotide cyclase"/>
    <property type="match status" value="1"/>
</dbReference>
<dbReference type="Gene3D" id="3.20.20.450">
    <property type="entry name" value="EAL domain"/>
    <property type="match status" value="1"/>
</dbReference>
<dbReference type="Pfam" id="PF00990">
    <property type="entry name" value="GGDEF"/>
    <property type="match status" value="1"/>
</dbReference>
<reference evidence="5 6" key="1">
    <citation type="submission" date="2018-12" db="EMBL/GenBank/DDBJ databases">
        <authorList>
            <person name="Criscuolo A."/>
        </authorList>
    </citation>
    <scope>NUCLEOTIDE SEQUENCE [LARGE SCALE GENOMIC DNA]</scope>
    <source>
        <strain evidence="5">ACIP1116281</strain>
    </source>
</reference>
<evidence type="ECO:0000259" key="4">
    <source>
        <dbReference type="PROSITE" id="PS50924"/>
    </source>
</evidence>
<dbReference type="PANTHER" id="PTHR44757">
    <property type="entry name" value="DIGUANYLATE CYCLASE DGCP"/>
    <property type="match status" value="1"/>
</dbReference>
<feature type="domain" description="MHYT" evidence="4">
    <location>
        <begin position="12"/>
        <end position="198"/>
    </location>
</feature>
<dbReference type="PROSITE" id="PS50924">
    <property type="entry name" value="MHYT"/>
    <property type="match status" value="1"/>
</dbReference>
<dbReference type="AlphaFoldDB" id="A0A447IAZ1"/>
<evidence type="ECO:0000256" key="1">
    <source>
        <dbReference type="PROSITE-ProRule" id="PRU00244"/>
    </source>
</evidence>
<dbReference type="FunFam" id="3.30.70.270:FF:000001">
    <property type="entry name" value="Diguanylate cyclase domain protein"/>
    <property type="match status" value="1"/>
</dbReference>
<keyword evidence="5" id="KW-0378">Hydrolase</keyword>
<keyword evidence="1" id="KW-0472">Membrane</keyword>
<dbReference type="EMBL" id="UZWD01000024">
    <property type="protein sequence ID" value="VDS04739.1"/>
    <property type="molecule type" value="Genomic_DNA"/>
</dbReference>
<dbReference type="EC" id="3.1.4.52" evidence="5"/>
<evidence type="ECO:0000259" key="2">
    <source>
        <dbReference type="PROSITE" id="PS50883"/>
    </source>
</evidence>
<dbReference type="NCBIfam" id="TIGR00254">
    <property type="entry name" value="GGDEF"/>
    <property type="match status" value="1"/>
</dbReference>
<feature type="domain" description="GGDEF" evidence="3">
    <location>
        <begin position="421"/>
        <end position="553"/>
    </location>
</feature>
<name>A0A447IAZ1_9HYPH</name>
<dbReference type="Pfam" id="PF03707">
    <property type="entry name" value="MHYT"/>
    <property type="match status" value="3"/>
</dbReference>
<feature type="transmembrane region" description="Helical" evidence="1">
    <location>
        <begin position="47"/>
        <end position="72"/>
    </location>
</feature>
<dbReference type="InterPro" id="IPR043128">
    <property type="entry name" value="Rev_trsase/Diguanyl_cyclase"/>
</dbReference>
<dbReference type="PROSITE" id="PS50887">
    <property type="entry name" value="GGDEF"/>
    <property type="match status" value="1"/>
</dbReference>
<feature type="domain" description="EAL" evidence="2">
    <location>
        <begin position="562"/>
        <end position="812"/>
    </location>
</feature>
<dbReference type="InterPro" id="IPR000160">
    <property type="entry name" value="GGDEF_dom"/>
</dbReference>
<keyword evidence="1" id="KW-1133">Transmembrane helix</keyword>
<feature type="transmembrane region" description="Helical" evidence="1">
    <location>
        <begin position="142"/>
        <end position="166"/>
    </location>
</feature>
<feature type="transmembrane region" description="Helical" evidence="1">
    <location>
        <begin position="173"/>
        <end position="194"/>
    </location>
</feature>
<evidence type="ECO:0000259" key="3">
    <source>
        <dbReference type="PROSITE" id="PS50887"/>
    </source>
</evidence>